<dbReference type="Proteomes" id="UP000257144">
    <property type="component" value="Unassembled WGS sequence"/>
</dbReference>
<evidence type="ECO:0000259" key="8">
    <source>
        <dbReference type="PROSITE" id="PS50110"/>
    </source>
</evidence>
<evidence type="ECO:0000256" key="1">
    <source>
        <dbReference type="ARBA" id="ARBA00004496"/>
    </source>
</evidence>
<dbReference type="SMART" id="SM00448">
    <property type="entry name" value="REC"/>
    <property type="match status" value="1"/>
</dbReference>
<dbReference type="SUPFAM" id="SSF52172">
    <property type="entry name" value="CheY-like"/>
    <property type="match status" value="1"/>
</dbReference>
<feature type="domain" description="Response regulatory" evidence="8">
    <location>
        <begin position="6"/>
        <end position="122"/>
    </location>
</feature>
<comment type="caution">
    <text evidence="9">The sequence shown here is derived from an EMBL/GenBank/DDBJ whole genome shotgun (WGS) entry which is preliminary data.</text>
</comment>
<protein>
    <submittedName>
        <fullName evidence="9">DNA-binding response regulator</fullName>
    </submittedName>
</protein>
<dbReference type="GO" id="GO:0003677">
    <property type="term" value="F:DNA binding"/>
    <property type="evidence" value="ECO:0007669"/>
    <property type="project" value="UniProtKB-KW"/>
</dbReference>
<dbReference type="EMBL" id="QNQT01000001">
    <property type="protein sequence ID" value="RDU38872.1"/>
    <property type="molecule type" value="Genomic_DNA"/>
</dbReference>
<dbReference type="CDD" id="cd17535">
    <property type="entry name" value="REC_NarL-like"/>
    <property type="match status" value="1"/>
</dbReference>
<sequence>MDKVCRVLICDDHPHAREAITAMLDGEDGFLIAGHAKNGQEAIELCGELKPDLVLMDINMPVVNGLEATKRIKGAFPSIKVIMLSISDDVADLFTAVQYGAQGYLLKSMDPDDWLHYLKALIEGKDDAARGLAGKLFGQFRGVEPADLEASLTPREKEILLLVKEGLTNREIAEMLSIAENTVKNHIKNLLEKLELDNRVQLAGYAVRHNIT</sequence>
<dbReference type="GO" id="GO:0000160">
    <property type="term" value="P:phosphorelay signal transduction system"/>
    <property type="evidence" value="ECO:0007669"/>
    <property type="project" value="InterPro"/>
</dbReference>
<dbReference type="GO" id="GO:0005737">
    <property type="term" value="C:cytoplasm"/>
    <property type="evidence" value="ECO:0007669"/>
    <property type="project" value="UniProtKB-SubCell"/>
</dbReference>
<dbReference type="InterPro" id="IPR001789">
    <property type="entry name" value="Sig_transdc_resp-reg_receiver"/>
</dbReference>
<dbReference type="InterPro" id="IPR039420">
    <property type="entry name" value="WalR-like"/>
</dbReference>
<dbReference type="AlphaFoldDB" id="A0A3D8GWV6"/>
<dbReference type="PRINTS" id="PR00038">
    <property type="entry name" value="HTHLUXR"/>
</dbReference>
<dbReference type="GO" id="GO:0006355">
    <property type="term" value="P:regulation of DNA-templated transcription"/>
    <property type="evidence" value="ECO:0007669"/>
    <property type="project" value="InterPro"/>
</dbReference>
<dbReference type="InterPro" id="IPR016032">
    <property type="entry name" value="Sig_transdc_resp-reg_C-effctor"/>
</dbReference>
<feature type="modified residue" description="4-aspartylphosphate" evidence="6">
    <location>
        <position position="57"/>
    </location>
</feature>
<dbReference type="PROSITE" id="PS00622">
    <property type="entry name" value="HTH_LUXR_1"/>
    <property type="match status" value="1"/>
</dbReference>
<feature type="domain" description="HTH luxR-type" evidence="7">
    <location>
        <begin position="145"/>
        <end position="210"/>
    </location>
</feature>
<accession>A0A3D8GWV6</accession>
<dbReference type="Gene3D" id="3.40.50.2300">
    <property type="match status" value="1"/>
</dbReference>
<proteinExistence type="predicted"/>
<name>A0A3D8GWV6_9BACI</name>
<comment type="subcellular location">
    <subcellularLocation>
        <location evidence="1">Cytoplasm</location>
    </subcellularLocation>
</comment>
<keyword evidence="2 6" id="KW-0597">Phosphoprotein</keyword>
<dbReference type="SMART" id="SM00421">
    <property type="entry name" value="HTH_LUXR"/>
    <property type="match status" value="1"/>
</dbReference>
<dbReference type="OrthoDB" id="9780153at2"/>
<dbReference type="CDD" id="cd06170">
    <property type="entry name" value="LuxR_C_like"/>
    <property type="match status" value="1"/>
</dbReference>
<keyword evidence="3" id="KW-0805">Transcription regulation</keyword>
<dbReference type="PROSITE" id="PS50110">
    <property type="entry name" value="RESPONSE_REGULATORY"/>
    <property type="match status" value="1"/>
</dbReference>
<dbReference type="InterPro" id="IPR058245">
    <property type="entry name" value="NreC/VraR/RcsB-like_REC"/>
</dbReference>
<dbReference type="PANTHER" id="PTHR43214:SF43">
    <property type="entry name" value="TWO-COMPONENT RESPONSE REGULATOR"/>
    <property type="match status" value="1"/>
</dbReference>
<dbReference type="PROSITE" id="PS50043">
    <property type="entry name" value="HTH_LUXR_2"/>
    <property type="match status" value="1"/>
</dbReference>
<dbReference type="Pfam" id="PF00196">
    <property type="entry name" value="GerE"/>
    <property type="match status" value="1"/>
</dbReference>
<dbReference type="Pfam" id="PF00072">
    <property type="entry name" value="Response_reg"/>
    <property type="match status" value="1"/>
</dbReference>
<dbReference type="InterPro" id="IPR011006">
    <property type="entry name" value="CheY-like_superfamily"/>
</dbReference>
<evidence type="ECO:0000256" key="2">
    <source>
        <dbReference type="ARBA" id="ARBA00022553"/>
    </source>
</evidence>
<organism evidence="9 10">
    <name type="scientific">Neobacillus piezotolerans</name>
    <dbReference type="NCBI Taxonomy" id="2259171"/>
    <lineage>
        <taxon>Bacteria</taxon>
        <taxon>Bacillati</taxon>
        <taxon>Bacillota</taxon>
        <taxon>Bacilli</taxon>
        <taxon>Bacillales</taxon>
        <taxon>Bacillaceae</taxon>
        <taxon>Neobacillus</taxon>
    </lineage>
</organism>
<keyword evidence="10" id="KW-1185">Reference proteome</keyword>
<dbReference type="InterPro" id="IPR000792">
    <property type="entry name" value="Tscrpt_reg_LuxR_C"/>
</dbReference>
<dbReference type="PANTHER" id="PTHR43214">
    <property type="entry name" value="TWO-COMPONENT RESPONSE REGULATOR"/>
    <property type="match status" value="1"/>
</dbReference>
<evidence type="ECO:0000313" key="10">
    <source>
        <dbReference type="Proteomes" id="UP000257144"/>
    </source>
</evidence>
<evidence type="ECO:0000313" key="9">
    <source>
        <dbReference type="EMBL" id="RDU38872.1"/>
    </source>
</evidence>
<evidence type="ECO:0000256" key="6">
    <source>
        <dbReference type="PROSITE-ProRule" id="PRU00169"/>
    </source>
</evidence>
<evidence type="ECO:0000256" key="3">
    <source>
        <dbReference type="ARBA" id="ARBA00023015"/>
    </source>
</evidence>
<reference evidence="9 10" key="1">
    <citation type="submission" date="2018-07" db="EMBL/GenBank/DDBJ databases">
        <title>Bacillus sp. YLB-04 draft genome sequence.</title>
        <authorList>
            <person name="Yu L."/>
            <person name="Tang X."/>
        </authorList>
    </citation>
    <scope>NUCLEOTIDE SEQUENCE [LARGE SCALE GENOMIC DNA]</scope>
    <source>
        <strain evidence="9 10">YLB-04</strain>
    </source>
</reference>
<dbReference type="RefSeq" id="WP_115450786.1">
    <property type="nucleotide sequence ID" value="NZ_QNQT01000001.1"/>
</dbReference>
<keyword evidence="4 9" id="KW-0238">DNA-binding</keyword>
<evidence type="ECO:0000256" key="5">
    <source>
        <dbReference type="ARBA" id="ARBA00023163"/>
    </source>
</evidence>
<keyword evidence="5" id="KW-0804">Transcription</keyword>
<gene>
    <name evidence="9" type="ORF">DRW41_04760</name>
</gene>
<evidence type="ECO:0000256" key="4">
    <source>
        <dbReference type="ARBA" id="ARBA00023125"/>
    </source>
</evidence>
<evidence type="ECO:0000259" key="7">
    <source>
        <dbReference type="PROSITE" id="PS50043"/>
    </source>
</evidence>
<dbReference type="SUPFAM" id="SSF46894">
    <property type="entry name" value="C-terminal effector domain of the bipartite response regulators"/>
    <property type="match status" value="1"/>
</dbReference>